<evidence type="ECO:0000313" key="2">
    <source>
        <dbReference type="Proteomes" id="UP001497516"/>
    </source>
</evidence>
<gene>
    <name evidence="1" type="ORF">LTRI10_LOCUS14783</name>
</gene>
<dbReference type="Proteomes" id="UP001497516">
    <property type="component" value="Chromosome 2"/>
</dbReference>
<sequence length="74" mass="8724">MEATDHGIRPRLFSTDNEVYSSYFPGMISPLSTDLVQFVFGWHFRNFCVMKCHFLWILKATDHGFGLRLFFNDD</sequence>
<reference evidence="1 2" key="1">
    <citation type="submission" date="2024-04" db="EMBL/GenBank/DDBJ databases">
        <authorList>
            <person name="Fracassetti M."/>
        </authorList>
    </citation>
    <scope>NUCLEOTIDE SEQUENCE [LARGE SCALE GENOMIC DNA]</scope>
</reference>
<keyword evidence="2" id="KW-1185">Reference proteome</keyword>
<dbReference type="EMBL" id="OZ034815">
    <property type="protein sequence ID" value="CAL1372811.1"/>
    <property type="molecule type" value="Genomic_DNA"/>
</dbReference>
<dbReference type="AlphaFoldDB" id="A0AAV2DIH8"/>
<proteinExistence type="predicted"/>
<accession>A0AAV2DIH8</accession>
<protein>
    <submittedName>
        <fullName evidence="1">Uncharacterized protein</fullName>
    </submittedName>
</protein>
<evidence type="ECO:0000313" key="1">
    <source>
        <dbReference type="EMBL" id="CAL1372811.1"/>
    </source>
</evidence>
<name>A0AAV2DIH8_9ROSI</name>
<organism evidence="1 2">
    <name type="scientific">Linum trigynum</name>
    <dbReference type="NCBI Taxonomy" id="586398"/>
    <lineage>
        <taxon>Eukaryota</taxon>
        <taxon>Viridiplantae</taxon>
        <taxon>Streptophyta</taxon>
        <taxon>Embryophyta</taxon>
        <taxon>Tracheophyta</taxon>
        <taxon>Spermatophyta</taxon>
        <taxon>Magnoliopsida</taxon>
        <taxon>eudicotyledons</taxon>
        <taxon>Gunneridae</taxon>
        <taxon>Pentapetalae</taxon>
        <taxon>rosids</taxon>
        <taxon>fabids</taxon>
        <taxon>Malpighiales</taxon>
        <taxon>Linaceae</taxon>
        <taxon>Linum</taxon>
    </lineage>
</organism>